<proteinExistence type="predicted"/>
<dbReference type="AlphaFoldDB" id="A0A699IP40"/>
<gene>
    <name evidence="1" type="ORF">Tci_552496</name>
</gene>
<comment type="caution">
    <text evidence="1">The sequence shown here is derived from an EMBL/GenBank/DDBJ whole genome shotgun (WGS) entry which is preliminary data.</text>
</comment>
<dbReference type="EMBL" id="BKCJ010325972">
    <property type="protein sequence ID" value="GEZ80523.1"/>
    <property type="molecule type" value="Genomic_DNA"/>
</dbReference>
<accession>A0A699IP40</accession>
<name>A0A699IP40_TANCI</name>
<protein>
    <submittedName>
        <fullName evidence="1">Uncharacterized protein</fullName>
    </submittedName>
</protein>
<sequence length="160" mass="18484">MPAARLTQDKTEARTDWWISSRAYFDGGISQAERVPRHLNRQNIIYKRIPYKEQPPSVVLPKKRGNKTKNNVKKSNLSPLNLGNALDDDIEGDDDVMFLGAQFTVPFTFWKQLVPHLCMPDIDSNTPVGWLSREHINSWMELLIRNSPKMPCGQWPIRLQ</sequence>
<reference evidence="1" key="1">
    <citation type="journal article" date="2019" name="Sci. Rep.">
        <title>Draft genome of Tanacetum cinerariifolium, the natural source of mosquito coil.</title>
        <authorList>
            <person name="Yamashiro T."/>
            <person name="Shiraishi A."/>
            <person name="Satake H."/>
            <person name="Nakayama K."/>
        </authorList>
    </citation>
    <scope>NUCLEOTIDE SEQUENCE</scope>
</reference>
<organism evidence="1">
    <name type="scientific">Tanacetum cinerariifolium</name>
    <name type="common">Dalmatian daisy</name>
    <name type="synonym">Chrysanthemum cinerariifolium</name>
    <dbReference type="NCBI Taxonomy" id="118510"/>
    <lineage>
        <taxon>Eukaryota</taxon>
        <taxon>Viridiplantae</taxon>
        <taxon>Streptophyta</taxon>
        <taxon>Embryophyta</taxon>
        <taxon>Tracheophyta</taxon>
        <taxon>Spermatophyta</taxon>
        <taxon>Magnoliopsida</taxon>
        <taxon>eudicotyledons</taxon>
        <taxon>Gunneridae</taxon>
        <taxon>Pentapetalae</taxon>
        <taxon>asterids</taxon>
        <taxon>campanulids</taxon>
        <taxon>Asterales</taxon>
        <taxon>Asteraceae</taxon>
        <taxon>Asteroideae</taxon>
        <taxon>Anthemideae</taxon>
        <taxon>Anthemidinae</taxon>
        <taxon>Tanacetum</taxon>
    </lineage>
</organism>
<evidence type="ECO:0000313" key="1">
    <source>
        <dbReference type="EMBL" id="GEZ80523.1"/>
    </source>
</evidence>